<comment type="caution">
    <text evidence="1">The sequence shown here is derived from an EMBL/GenBank/DDBJ whole genome shotgun (WGS) entry which is preliminary data.</text>
</comment>
<name>A0A0F9TL94_9ZZZZ</name>
<reference evidence="1" key="1">
    <citation type="journal article" date="2015" name="Nature">
        <title>Complex archaea that bridge the gap between prokaryotes and eukaryotes.</title>
        <authorList>
            <person name="Spang A."/>
            <person name="Saw J.H."/>
            <person name="Jorgensen S.L."/>
            <person name="Zaremba-Niedzwiedzka K."/>
            <person name="Martijn J."/>
            <person name="Lind A.E."/>
            <person name="van Eijk R."/>
            <person name="Schleper C."/>
            <person name="Guy L."/>
            <person name="Ettema T.J."/>
        </authorList>
    </citation>
    <scope>NUCLEOTIDE SEQUENCE</scope>
</reference>
<dbReference type="AlphaFoldDB" id="A0A0F9TL94"/>
<accession>A0A0F9TL94</accession>
<dbReference type="EMBL" id="LAZR01000305">
    <property type="protein sequence ID" value="KKN75697.1"/>
    <property type="molecule type" value="Genomic_DNA"/>
</dbReference>
<organism evidence="1">
    <name type="scientific">marine sediment metagenome</name>
    <dbReference type="NCBI Taxonomy" id="412755"/>
    <lineage>
        <taxon>unclassified sequences</taxon>
        <taxon>metagenomes</taxon>
        <taxon>ecological metagenomes</taxon>
    </lineage>
</organism>
<protein>
    <submittedName>
        <fullName evidence="1">Uncharacterized protein</fullName>
    </submittedName>
</protein>
<evidence type="ECO:0000313" key="1">
    <source>
        <dbReference type="EMBL" id="KKN75697.1"/>
    </source>
</evidence>
<sequence>MSCKDCDNTSCVGDYLCPDEVKRLQQAELKLNKINGLVAKEFQRATEKFDAFHNTHEGYAILLEEVDELWDDIKANDLYSSCDEAIQVAAMAMRYLFDLMPDDFDRDMHRALTGKDRDK</sequence>
<proteinExistence type="predicted"/>
<gene>
    <name evidence="1" type="ORF">LCGC14_0378000</name>
</gene>